<keyword evidence="15" id="KW-1278">Translocase</keyword>
<evidence type="ECO:0000256" key="21">
    <source>
        <dbReference type="ARBA" id="ARBA00023075"/>
    </source>
</evidence>
<keyword evidence="12" id="KW-0001">2Fe-2S</keyword>
<evidence type="ECO:0000256" key="3">
    <source>
        <dbReference type="ARBA" id="ARBA00004533"/>
    </source>
</evidence>
<evidence type="ECO:0000256" key="25">
    <source>
        <dbReference type="ARBA" id="ARBA00030787"/>
    </source>
</evidence>
<evidence type="ECO:0000256" key="8">
    <source>
        <dbReference type="ARBA" id="ARBA00022448"/>
    </source>
</evidence>
<evidence type="ECO:0000256" key="10">
    <source>
        <dbReference type="ARBA" id="ARBA00022519"/>
    </source>
</evidence>
<dbReference type="EMBL" id="PGTD01000015">
    <property type="protein sequence ID" value="PJE29900.1"/>
    <property type="molecule type" value="Genomic_DNA"/>
</dbReference>
<evidence type="ECO:0000256" key="27">
    <source>
        <dbReference type="SAM" id="Phobius"/>
    </source>
</evidence>
<evidence type="ECO:0000256" key="1">
    <source>
        <dbReference type="ARBA" id="ARBA00001974"/>
    </source>
</evidence>
<gene>
    <name evidence="30" type="ORF">CVM39_08360</name>
    <name evidence="31" type="ORF">SAMN06297129_2687</name>
</gene>
<reference evidence="31 32" key="1">
    <citation type="submission" date="2017-09" db="EMBL/GenBank/DDBJ databases">
        <authorList>
            <person name="Ehlers B."/>
            <person name="Leendertz F.H."/>
        </authorList>
    </citation>
    <scope>NUCLEOTIDE SEQUENCE [LARGE SCALE GENOMIC DNA]</scope>
    <source>
        <strain evidence="31 32">CGMCC 1.12662</strain>
    </source>
</reference>
<dbReference type="Gene3D" id="3.40.50.80">
    <property type="entry name" value="Nucleotide-binding domain of ferredoxin-NADP reductase (FNR) module"/>
    <property type="match status" value="1"/>
</dbReference>
<dbReference type="PROSITE" id="PS51384">
    <property type="entry name" value="FAD_FR"/>
    <property type="match status" value="1"/>
</dbReference>
<evidence type="ECO:0000313" key="33">
    <source>
        <dbReference type="Proteomes" id="UP000231702"/>
    </source>
</evidence>
<keyword evidence="9" id="KW-1003">Cell membrane</keyword>
<dbReference type="PROSITE" id="PS51085">
    <property type="entry name" value="2FE2S_FER_2"/>
    <property type="match status" value="1"/>
</dbReference>
<dbReference type="InterPro" id="IPR036010">
    <property type="entry name" value="2Fe-2S_ferredoxin-like_sf"/>
</dbReference>
<dbReference type="CDD" id="cd00207">
    <property type="entry name" value="fer2"/>
    <property type="match status" value="1"/>
</dbReference>
<keyword evidence="13" id="KW-0479">Metal-binding</keyword>
<keyword evidence="27" id="KW-0812">Transmembrane</keyword>
<proteinExistence type="inferred from homology"/>
<keyword evidence="16" id="KW-0408">Iron</keyword>
<dbReference type="InterPro" id="IPR010205">
    <property type="entry name" value="NqrF"/>
</dbReference>
<dbReference type="InterPro" id="IPR039261">
    <property type="entry name" value="FNR_nucleotide-bd"/>
</dbReference>
<keyword evidence="14" id="KW-0274">FAD</keyword>
<dbReference type="PANTHER" id="PTHR43644:SF1">
    <property type="entry name" value="NAD(P)H-FLAVIN REDUCTASE"/>
    <property type="match status" value="1"/>
</dbReference>
<keyword evidence="33" id="KW-1185">Reference proteome</keyword>
<feature type="domain" description="2Fe-2S ferredoxin-type" evidence="28">
    <location>
        <begin position="34"/>
        <end position="127"/>
    </location>
</feature>
<dbReference type="PRINTS" id="PR00371">
    <property type="entry name" value="FPNCR"/>
</dbReference>
<dbReference type="GO" id="GO:0016655">
    <property type="term" value="F:oxidoreductase activity, acting on NAD(P)H, quinone or similar compound as acceptor"/>
    <property type="evidence" value="ECO:0007669"/>
    <property type="project" value="InterPro"/>
</dbReference>
<dbReference type="Pfam" id="PF00111">
    <property type="entry name" value="Fer2"/>
    <property type="match status" value="1"/>
</dbReference>
<dbReference type="GO" id="GO:0046872">
    <property type="term" value="F:metal ion binding"/>
    <property type="evidence" value="ECO:0007669"/>
    <property type="project" value="UniProtKB-KW"/>
</dbReference>
<keyword evidence="11" id="KW-0285">Flavoprotein</keyword>
<evidence type="ECO:0000256" key="15">
    <source>
        <dbReference type="ARBA" id="ARBA00022967"/>
    </source>
</evidence>
<dbReference type="Gene3D" id="2.40.30.10">
    <property type="entry name" value="Translation factors"/>
    <property type="match status" value="1"/>
</dbReference>
<comment type="catalytic activity">
    <reaction evidence="26">
        <text>a ubiquinone + n Na(+)(in) + NADH + H(+) = a ubiquinol + n Na(+)(out) + NAD(+)</text>
        <dbReference type="Rhea" id="RHEA:47748"/>
        <dbReference type="Rhea" id="RHEA-COMP:9565"/>
        <dbReference type="Rhea" id="RHEA-COMP:9566"/>
        <dbReference type="ChEBI" id="CHEBI:15378"/>
        <dbReference type="ChEBI" id="CHEBI:16389"/>
        <dbReference type="ChEBI" id="CHEBI:17976"/>
        <dbReference type="ChEBI" id="CHEBI:29101"/>
        <dbReference type="ChEBI" id="CHEBI:57540"/>
        <dbReference type="ChEBI" id="CHEBI:57945"/>
        <dbReference type="EC" id="7.2.1.1"/>
    </reaction>
</comment>
<evidence type="ECO:0000313" key="31">
    <source>
        <dbReference type="EMBL" id="SNY53964.1"/>
    </source>
</evidence>
<dbReference type="Proteomes" id="UP000231655">
    <property type="component" value="Unassembled WGS sequence"/>
</dbReference>
<evidence type="ECO:0000259" key="29">
    <source>
        <dbReference type="PROSITE" id="PS51384"/>
    </source>
</evidence>
<dbReference type="SUPFAM" id="SSF52343">
    <property type="entry name" value="Ferredoxin reductase-like, C-terminal NADP-linked domain"/>
    <property type="match status" value="1"/>
</dbReference>
<dbReference type="Gene3D" id="3.10.20.30">
    <property type="match status" value="1"/>
</dbReference>
<dbReference type="InterPro" id="IPR001709">
    <property type="entry name" value="Flavoprot_Pyr_Nucl_cyt_Rdtase"/>
</dbReference>
<dbReference type="EC" id="7.2.1.1" evidence="6"/>
<dbReference type="GO" id="GO:0006814">
    <property type="term" value="P:sodium ion transport"/>
    <property type="evidence" value="ECO:0007669"/>
    <property type="project" value="UniProtKB-KW"/>
</dbReference>
<keyword evidence="10" id="KW-0997">Cell inner membrane</keyword>
<evidence type="ECO:0000256" key="4">
    <source>
        <dbReference type="ARBA" id="ARBA00005570"/>
    </source>
</evidence>
<dbReference type="SUPFAM" id="SSF63380">
    <property type="entry name" value="Riboflavin synthase domain-like"/>
    <property type="match status" value="1"/>
</dbReference>
<evidence type="ECO:0000256" key="13">
    <source>
        <dbReference type="ARBA" id="ARBA00022723"/>
    </source>
</evidence>
<keyword evidence="17" id="KW-0411">Iron-sulfur</keyword>
<protein>
    <recommendedName>
        <fullName evidence="7">Na(+)-translocating NADH-quinone reductase subunit F</fullName>
        <ecNumber evidence="6">7.2.1.1</ecNumber>
    </recommendedName>
    <alternativeName>
        <fullName evidence="25">NQR complex subunit F</fullName>
    </alternativeName>
    <alternativeName>
        <fullName evidence="24">NQR-1 subunit F</fullName>
    </alternativeName>
</protein>
<dbReference type="InterPro" id="IPR001041">
    <property type="entry name" value="2Fe-2S_ferredoxin-type"/>
</dbReference>
<evidence type="ECO:0000256" key="14">
    <source>
        <dbReference type="ARBA" id="ARBA00022827"/>
    </source>
</evidence>
<dbReference type="InterPro" id="IPR017938">
    <property type="entry name" value="Riboflavin_synthase-like_b-brl"/>
</dbReference>
<evidence type="ECO:0000256" key="26">
    <source>
        <dbReference type="ARBA" id="ARBA00048891"/>
    </source>
</evidence>
<dbReference type="OrthoDB" id="9806195at2"/>
<comment type="function">
    <text evidence="2">NQR complex catalyzes the reduction of ubiquinone-1 to ubiquinol by two successive reactions, coupled with the transport of Na(+) ions from the cytoplasm to the periplasm. The first step is catalyzed by NqrF, which accepts electrons from NADH and reduces ubiquinone-1 to ubisemiquinone by a one-electron transfer pathway.</text>
</comment>
<dbReference type="InterPro" id="IPR012675">
    <property type="entry name" value="Beta-grasp_dom_sf"/>
</dbReference>
<keyword evidence="20" id="KW-0406">Ion transport</keyword>
<accession>A0A285J140</accession>
<dbReference type="InterPro" id="IPR001433">
    <property type="entry name" value="OxRdtase_FAD/NAD-bd"/>
</dbReference>
<dbReference type="CDD" id="cd06188">
    <property type="entry name" value="NADH_quinone_reductase"/>
    <property type="match status" value="1"/>
</dbReference>
<dbReference type="AlphaFoldDB" id="A0A285J140"/>
<dbReference type="GO" id="GO:0005886">
    <property type="term" value="C:plasma membrane"/>
    <property type="evidence" value="ECO:0007669"/>
    <property type="project" value="UniProtKB-SubCell"/>
</dbReference>
<comment type="similarity">
    <text evidence="4">Belongs to the NqrF family.</text>
</comment>
<keyword evidence="8" id="KW-0813">Transport</keyword>
<evidence type="ECO:0000256" key="16">
    <source>
        <dbReference type="ARBA" id="ARBA00023004"/>
    </source>
</evidence>
<dbReference type="SUPFAM" id="SSF54292">
    <property type="entry name" value="2Fe-2S ferredoxin-like"/>
    <property type="match status" value="1"/>
</dbReference>
<evidence type="ECO:0000256" key="9">
    <source>
        <dbReference type="ARBA" id="ARBA00022475"/>
    </source>
</evidence>
<evidence type="ECO:0000256" key="23">
    <source>
        <dbReference type="ARBA" id="ARBA00023201"/>
    </source>
</evidence>
<dbReference type="Pfam" id="PF00175">
    <property type="entry name" value="NAD_binding_1"/>
    <property type="match status" value="1"/>
</dbReference>
<evidence type="ECO:0000256" key="24">
    <source>
        <dbReference type="ARBA" id="ARBA00030032"/>
    </source>
</evidence>
<evidence type="ECO:0000259" key="28">
    <source>
        <dbReference type="PROSITE" id="PS51085"/>
    </source>
</evidence>
<dbReference type="RefSeq" id="WP_097146409.1">
    <property type="nucleotide sequence ID" value="NZ_OBEA01000005.1"/>
</dbReference>
<reference evidence="30 33" key="2">
    <citation type="journal article" date="2018" name="Int. J. Syst. Evol. Microbiol.">
        <title>Pseudooceanicola lipolyticus sp. nov., a marine alphaproteobacterium, reclassification of Oceanicola flagellatus as Pseudooceanicola flagellatus comb. nov. and emended description of the genus Pseudooceanicola.</title>
        <authorList>
            <person name="Huang M.-M."/>
            <person name="Guo L.-L."/>
            <person name="Wu Y.-H."/>
            <person name="Lai Q.-L."/>
            <person name="Shao Z.-Z."/>
            <person name="Wang C.-S."/>
            <person name="Wu M."/>
            <person name="Xu X.-W."/>
        </authorList>
    </citation>
    <scope>NUCLEOTIDE SEQUENCE [LARGE SCALE GENOMIC DNA]</scope>
    <source>
        <strain evidence="30 33">Ar-45</strain>
    </source>
</reference>
<dbReference type="EMBL" id="OBEA01000005">
    <property type="protein sequence ID" value="SNY53964.1"/>
    <property type="molecule type" value="Genomic_DNA"/>
</dbReference>
<evidence type="ECO:0000256" key="18">
    <source>
        <dbReference type="ARBA" id="ARBA00023027"/>
    </source>
</evidence>
<comment type="subunit">
    <text evidence="5">Composed of six subunits; NqrA, NqrB, NqrC, NqrD, NqrE and NqrF.</text>
</comment>
<comment type="subcellular location">
    <subcellularLocation>
        <location evidence="3">Cell inner membrane</location>
    </subcellularLocation>
</comment>
<name>A0A285J140_9RHOB</name>
<feature type="transmembrane region" description="Helical" evidence="27">
    <location>
        <begin position="6"/>
        <end position="26"/>
    </location>
</feature>
<feature type="domain" description="FAD-binding FR-type" evidence="29">
    <location>
        <begin position="131"/>
        <end position="274"/>
    </location>
</feature>
<dbReference type="PANTHER" id="PTHR43644">
    <property type="entry name" value="NA(+)-TRANSLOCATING NADH-QUINONE REDUCTASE SUBUNIT"/>
    <property type="match status" value="1"/>
</dbReference>
<evidence type="ECO:0000256" key="20">
    <source>
        <dbReference type="ARBA" id="ARBA00023065"/>
    </source>
</evidence>
<evidence type="ECO:0000256" key="11">
    <source>
        <dbReference type="ARBA" id="ARBA00022630"/>
    </source>
</evidence>
<evidence type="ECO:0000256" key="17">
    <source>
        <dbReference type="ARBA" id="ARBA00023014"/>
    </source>
</evidence>
<comment type="cofactor">
    <cofactor evidence="1">
        <name>FAD</name>
        <dbReference type="ChEBI" id="CHEBI:57692"/>
    </cofactor>
</comment>
<keyword evidence="23" id="KW-0739">Sodium transport</keyword>
<evidence type="ECO:0000256" key="7">
    <source>
        <dbReference type="ARBA" id="ARBA00019729"/>
    </source>
</evidence>
<evidence type="ECO:0000256" key="5">
    <source>
        <dbReference type="ARBA" id="ARBA00011309"/>
    </source>
</evidence>
<dbReference type="NCBIfam" id="TIGR01941">
    <property type="entry name" value="nqrF"/>
    <property type="match status" value="1"/>
</dbReference>
<keyword evidence="27" id="KW-1133">Transmembrane helix</keyword>
<evidence type="ECO:0000256" key="22">
    <source>
        <dbReference type="ARBA" id="ARBA00023136"/>
    </source>
</evidence>
<keyword evidence="18" id="KW-0520">NAD</keyword>
<evidence type="ECO:0000256" key="12">
    <source>
        <dbReference type="ARBA" id="ARBA00022714"/>
    </source>
</evidence>
<evidence type="ECO:0000313" key="30">
    <source>
        <dbReference type="EMBL" id="PJE29900.1"/>
    </source>
</evidence>
<evidence type="ECO:0000313" key="32">
    <source>
        <dbReference type="Proteomes" id="UP000231655"/>
    </source>
</evidence>
<evidence type="ECO:0000256" key="6">
    <source>
        <dbReference type="ARBA" id="ARBA00013099"/>
    </source>
</evidence>
<keyword evidence="21 31" id="KW-0830">Ubiquinone</keyword>
<dbReference type="GO" id="GO:0051537">
    <property type="term" value="F:2 iron, 2 sulfur cluster binding"/>
    <property type="evidence" value="ECO:0007669"/>
    <property type="project" value="UniProtKB-KW"/>
</dbReference>
<evidence type="ECO:0000256" key="19">
    <source>
        <dbReference type="ARBA" id="ARBA00023053"/>
    </source>
</evidence>
<dbReference type="InterPro" id="IPR017927">
    <property type="entry name" value="FAD-bd_FR_type"/>
</dbReference>
<keyword evidence="22 27" id="KW-0472">Membrane</keyword>
<dbReference type="Proteomes" id="UP000231702">
    <property type="component" value="Unassembled WGS sequence"/>
</dbReference>
<sequence>MTEEILISSLVVVLLILGLTIGLLLARARLVPKSTLTVTVNGSRQIEATRSDRLLGVLHGAGIGIPAACGGSGTCGLCRVEVHGEGAGEAGATERGVLSAAERKAGKRLACQTALRGPCEVTVPDAFLEASGGFTCKVVSNRMMAPLIRELVLELPEGQPFDFRAGGFMQLTAPAYRLDFSTMPVEQGFRATWHEARWDRLRMSSATAVTRAYSIASRPEDTAAGRVVFNIRLAVPPAGHEEEIPPGVVSSWLFARQPGDEVQASGPFGEIHVQDTQAEMVFIGGGVGMAPMRAMIHEQAALGTGRRMRYFYGARSVADLFYVEEFDAIAAQHESFSWVPALSDPAPGDRWTGATGFIHDTVRQAMRDHPAPEDCEYYLCGPPVMISAVLATLERLGVEPDHIFNDDFGV</sequence>
<organism evidence="31 32">
    <name type="scientific">Pseudooceanicola antarcticus</name>
    <dbReference type="NCBI Taxonomy" id="1247613"/>
    <lineage>
        <taxon>Bacteria</taxon>
        <taxon>Pseudomonadati</taxon>
        <taxon>Pseudomonadota</taxon>
        <taxon>Alphaproteobacteria</taxon>
        <taxon>Rhodobacterales</taxon>
        <taxon>Paracoccaceae</taxon>
        <taxon>Pseudooceanicola</taxon>
    </lineage>
</organism>
<evidence type="ECO:0000256" key="2">
    <source>
        <dbReference type="ARBA" id="ARBA00002972"/>
    </source>
</evidence>
<keyword evidence="19" id="KW-0915">Sodium</keyword>